<dbReference type="PROSITE" id="PS50889">
    <property type="entry name" value="S4"/>
    <property type="match status" value="1"/>
</dbReference>
<name>A0ABT1G4X6_9GAMM</name>
<keyword evidence="2 4" id="KW-0694">RNA-binding</keyword>
<keyword evidence="8" id="KW-1185">Reference proteome</keyword>
<dbReference type="InterPro" id="IPR002942">
    <property type="entry name" value="S4_RNA-bd"/>
</dbReference>
<evidence type="ECO:0000256" key="3">
    <source>
        <dbReference type="ARBA" id="ARBA00023125"/>
    </source>
</evidence>
<dbReference type="Pfam" id="PF01479">
    <property type="entry name" value="S4"/>
    <property type="match status" value="1"/>
</dbReference>
<feature type="domain" description="RNA-binding S4" evidence="6">
    <location>
        <begin position="4"/>
        <end position="62"/>
    </location>
</feature>
<dbReference type="Gene3D" id="3.10.290.10">
    <property type="entry name" value="RNA-binding S4 domain"/>
    <property type="match status" value="1"/>
</dbReference>
<evidence type="ECO:0000313" key="7">
    <source>
        <dbReference type="EMBL" id="MCP1726343.1"/>
    </source>
</evidence>
<evidence type="ECO:0000256" key="4">
    <source>
        <dbReference type="PIRNR" id="PIRNR016821"/>
    </source>
</evidence>
<dbReference type="RefSeq" id="WP_253444469.1">
    <property type="nucleotide sequence ID" value="NZ_JALJYF010000001.1"/>
</dbReference>
<dbReference type="InterPro" id="IPR025708">
    <property type="entry name" value="HSP15"/>
</dbReference>
<keyword evidence="7" id="KW-0346">Stress response</keyword>
<dbReference type="CDD" id="cd00165">
    <property type="entry name" value="S4"/>
    <property type="match status" value="1"/>
</dbReference>
<accession>A0ABT1G4X6</accession>
<evidence type="ECO:0000259" key="6">
    <source>
        <dbReference type="SMART" id="SM00363"/>
    </source>
</evidence>
<evidence type="ECO:0000256" key="5">
    <source>
        <dbReference type="SAM" id="MobiDB-lite"/>
    </source>
</evidence>
<evidence type="ECO:0000313" key="8">
    <source>
        <dbReference type="Proteomes" id="UP001523550"/>
    </source>
</evidence>
<comment type="caution">
    <text evidence="7">The sequence shown here is derived from an EMBL/GenBank/DDBJ whole genome shotgun (WGS) entry which is preliminary data.</text>
</comment>
<reference evidence="7 8" key="1">
    <citation type="submission" date="2022-03" db="EMBL/GenBank/DDBJ databases">
        <title>Genomic Encyclopedia of Type Strains, Phase III (KMG-III): the genomes of soil and plant-associated and newly described type strains.</title>
        <authorList>
            <person name="Whitman W."/>
        </authorList>
    </citation>
    <scope>NUCLEOTIDE SEQUENCE [LARGE SCALE GENOMIC DNA]</scope>
    <source>
        <strain evidence="7 8">BSker1</strain>
    </source>
</reference>
<proteinExistence type="inferred from homology"/>
<sequence length="126" mass="14457">MSDVRIDKWLWAARFFKTRAMAQKAVAGGKVHVNGHRVKPSHGLKQGDEVRVTKGPVQFDIVVQSLSEKRGPAKVAEGLYEETEASIEARRKQAEIRKMERLARPIPERRPDKKERRQLRKMTGKT</sequence>
<evidence type="ECO:0000256" key="2">
    <source>
        <dbReference type="ARBA" id="ARBA00022884"/>
    </source>
</evidence>
<protein>
    <recommendedName>
        <fullName evidence="4">Heat shock protein 15</fullName>
    </recommendedName>
</protein>
<organism evidence="7 8">
    <name type="scientific">Natronospira proteinivora</name>
    <dbReference type="NCBI Taxonomy" id="1807133"/>
    <lineage>
        <taxon>Bacteria</taxon>
        <taxon>Pseudomonadati</taxon>
        <taxon>Pseudomonadota</taxon>
        <taxon>Gammaproteobacteria</taxon>
        <taxon>Natronospirales</taxon>
        <taxon>Natronospiraceae</taxon>
        <taxon>Natronospira</taxon>
    </lineage>
</organism>
<feature type="region of interest" description="Disordered" evidence="5">
    <location>
        <begin position="103"/>
        <end position="126"/>
    </location>
</feature>
<comment type="similarity">
    <text evidence="1 4">Belongs to the HSP15 family.</text>
</comment>
<feature type="compositionally biased region" description="Basic and acidic residues" evidence="5">
    <location>
        <begin position="103"/>
        <end position="115"/>
    </location>
</feature>
<dbReference type="Proteomes" id="UP001523550">
    <property type="component" value="Unassembled WGS sequence"/>
</dbReference>
<feature type="compositionally biased region" description="Basic residues" evidence="5">
    <location>
        <begin position="116"/>
        <end position="126"/>
    </location>
</feature>
<dbReference type="EMBL" id="JALJYF010000001">
    <property type="protein sequence ID" value="MCP1726343.1"/>
    <property type="molecule type" value="Genomic_DNA"/>
</dbReference>
<evidence type="ECO:0000256" key="1">
    <source>
        <dbReference type="ARBA" id="ARBA00008396"/>
    </source>
</evidence>
<dbReference type="SMART" id="SM00363">
    <property type="entry name" value="S4"/>
    <property type="match status" value="1"/>
</dbReference>
<dbReference type="SUPFAM" id="SSF55174">
    <property type="entry name" value="Alpha-L RNA-binding motif"/>
    <property type="match status" value="1"/>
</dbReference>
<keyword evidence="3 4" id="KW-0238">DNA-binding</keyword>
<gene>
    <name evidence="7" type="ORF">J2T60_000308</name>
</gene>
<dbReference type="InterPro" id="IPR036986">
    <property type="entry name" value="S4_RNA-bd_sf"/>
</dbReference>
<dbReference type="PIRSF" id="PIRSF016821">
    <property type="entry name" value="HSP15"/>
    <property type="match status" value="1"/>
</dbReference>